<dbReference type="InterPro" id="IPR000983">
    <property type="entry name" value="Bac_GSPG_pilin"/>
</dbReference>
<comment type="caution">
    <text evidence="3">The sequence shown here is derived from an EMBL/GenBank/DDBJ whole genome shotgun (WGS) entry which is preliminary data.</text>
</comment>
<evidence type="ECO:0008006" key="5">
    <source>
        <dbReference type="Google" id="ProtNLM"/>
    </source>
</evidence>
<organism evidence="3 4">
    <name type="scientific">Candidatus Adlerbacteria bacterium RIFCSPLOWO2_01_FULL_54_21b</name>
    <dbReference type="NCBI Taxonomy" id="1797245"/>
    <lineage>
        <taxon>Bacteria</taxon>
        <taxon>Candidatus Adleribacteriota</taxon>
    </lineage>
</organism>
<dbReference type="GO" id="GO:0015627">
    <property type="term" value="C:type II protein secretion system complex"/>
    <property type="evidence" value="ECO:0007669"/>
    <property type="project" value="InterPro"/>
</dbReference>
<dbReference type="Pfam" id="PF07963">
    <property type="entry name" value="N_methyl"/>
    <property type="match status" value="1"/>
</dbReference>
<protein>
    <recommendedName>
        <fullName evidence="5">Type II secretion system protein GspG C-terminal domain-containing protein</fullName>
    </recommendedName>
</protein>
<sequence>MKKGFTLIELLVVIGIIAILASVVTMSARSSLSKARDVRRVEDIQVIMGALELYNSATGHYPISTGCGSFIPYSWPGGNYCNSWHNPANGYWIYDNGVNVLSKYIQGGMPRDPLESRPLTWDPLGGGAYYYFSDNGKGYFMVFQLENSPNPLELQDGVYYCGSNFYHYGDNANGIITVGASC</sequence>
<name>A0A1F4XZU6_9BACT</name>
<evidence type="ECO:0000313" key="3">
    <source>
        <dbReference type="EMBL" id="OGC87128.1"/>
    </source>
</evidence>
<dbReference type="AlphaFoldDB" id="A0A1F4XZU6"/>
<dbReference type="InterPro" id="IPR045584">
    <property type="entry name" value="Pilin-like"/>
</dbReference>
<dbReference type="NCBIfam" id="TIGR02532">
    <property type="entry name" value="IV_pilin_GFxxxE"/>
    <property type="match status" value="1"/>
</dbReference>
<dbReference type="Gene3D" id="3.30.700.10">
    <property type="entry name" value="Glycoprotein, Type 4 Pilin"/>
    <property type="match status" value="1"/>
</dbReference>
<accession>A0A1F4XZU6</accession>
<keyword evidence="2" id="KW-0472">Membrane</keyword>
<keyword evidence="2" id="KW-0812">Transmembrane</keyword>
<feature type="transmembrane region" description="Helical" evidence="2">
    <location>
        <begin position="6"/>
        <end position="26"/>
    </location>
</feature>
<evidence type="ECO:0000256" key="1">
    <source>
        <dbReference type="ARBA" id="ARBA00022481"/>
    </source>
</evidence>
<reference evidence="3 4" key="1">
    <citation type="journal article" date="2016" name="Nat. Commun.">
        <title>Thousands of microbial genomes shed light on interconnected biogeochemical processes in an aquifer system.</title>
        <authorList>
            <person name="Anantharaman K."/>
            <person name="Brown C.T."/>
            <person name="Hug L.A."/>
            <person name="Sharon I."/>
            <person name="Castelle C.J."/>
            <person name="Probst A.J."/>
            <person name="Thomas B.C."/>
            <person name="Singh A."/>
            <person name="Wilkins M.J."/>
            <person name="Karaoz U."/>
            <person name="Brodie E.L."/>
            <person name="Williams K.H."/>
            <person name="Hubbard S.S."/>
            <person name="Banfield J.F."/>
        </authorList>
    </citation>
    <scope>NUCLEOTIDE SEQUENCE [LARGE SCALE GENOMIC DNA]</scope>
</reference>
<gene>
    <name evidence="3" type="ORF">A2949_01295</name>
</gene>
<dbReference type="PRINTS" id="PR00813">
    <property type="entry name" value="BCTERIALGSPG"/>
</dbReference>
<keyword evidence="1" id="KW-0488">Methylation</keyword>
<dbReference type="GO" id="GO:0015628">
    <property type="term" value="P:protein secretion by the type II secretion system"/>
    <property type="evidence" value="ECO:0007669"/>
    <property type="project" value="InterPro"/>
</dbReference>
<dbReference type="PANTHER" id="PTHR30093">
    <property type="entry name" value="GENERAL SECRETION PATHWAY PROTEIN G"/>
    <property type="match status" value="1"/>
</dbReference>
<proteinExistence type="predicted"/>
<dbReference type="Proteomes" id="UP000178585">
    <property type="component" value="Unassembled WGS sequence"/>
</dbReference>
<dbReference type="InterPro" id="IPR012902">
    <property type="entry name" value="N_methyl_site"/>
</dbReference>
<keyword evidence="2" id="KW-1133">Transmembrane helix</keyword>
<dbReference type="PROSITE" id="PS00409">
    <property type="entry name" value="PROKAR_NTER_METHYL"/>
    <property type="match status" value="1"/>
</dbReference>
<dbReference type="STRING" id="1797245.A2949_01295"/>
<evidence type="ECO:0000313" key="4">
    <source>
        <dbReference type="Proteomes" id="UP000178585"/>
    </source>
</evidence>
<dbReference type="SUPFAM" id="SSF54523">
    <property type="entry name" value="Pili subunits"/>
    <property type="match status" value="1"/>
</dbReference>
<evidence type="ECO:0000256" key="2">
    <source>
        <dbReference type="SAM" id="Phobius"/>
    </source>
</evidence>
<dbReference type="EMBL" id="MEWZ01000007">
    <property type="protein sequence ID" value="OGC87128.1"/>
    <property type="molecule type" value="Genomic_DNA"/>
</dbReference>